<feature type="transmembrane region" description="Helical" evidence="1">
    <location>
        <begin position="217"/>
        <end position="238"/>
    </location>
</feature>
<name>A0A0J1BJY8_RHOIS</name>
<feature type="domain" description="CAAX prenyl protease 2/Lysostaphin resistance protein A-like" evidence="2">
    <location>
        <begin position="141"/>
        <end position="226"/>
    </location>
</feature>
<evidence type="ECO:0000313" key="3">
    <source>
        <dbReference type="EMBL" id="KLU06865.1"/>
    </source>
</evidence>
<sequence>MSSRQISLTISQAAAIFLAALVYLVLLLWWVLPVLRAQVGLHPATHWYLIGFALFPPMIAYAVWQARREGADTFAKLLGSLRVHPMTQRDWHYAAAGIFTVLGGTGLLLAAWSNLARLDLLPPVETEPWCIDMSPLEGRDRWLLLLWVPMFVLNIVGEELLWRGYVQSRLTMRHSWLAIGMLWLAFHIPFGVSTMVLSLPLMLVLPFVFDRTQNTTVAILIHAMFNGPAFLAAAFGLLPG</sequence>
<gene>
    <name evidence="3" type="ORF">RISK_001179</name>
</gene>
<dbReference type="STRING" id="595434.RISK_001179"/>
<protein>
    <submittedName>
        <fullName evidence="3">Transmembrane protein</fullName>
    </submittedName>
</protein>
<feature type="transmembrane region" description="Helical" evidence="1">
    <location>
        <begin position="44"/>
        <end position="64"/>
    </location>
</feature>
<dbReference type="EMBL" id="LECT01000010">
    <property type="protein sequence ID" value="KLU06865.1"/>
    <property type="molecule type" value="Genomic_DNA"/>
</dbReference>
<dbReference type="PATRIC" id="fig|595434.4.peg.1132"/>
<feature type="transmembrane region" description="Helical" evidence="1">
    <location>
        <begin position="142"/>
        <end position="162"/>
    </location>
</feature>
<evidence type="ECO:0000256" key="1">
    <source>
        <dbReference type="SAM" id="Phobius"/>
    </source>
</evidence>
<dbReference type="Proteomes" id="UP000036367">
    <property type="component" value="Unassembled WGS sequence"/>
</dbReference>
<proteinExistence type="predicted"/>
<accession>A0A0J1BJY8</accession>
<dbReference type="GO" id="GO:0004175">
    <property type="term" value="F:endopeptidase activity"/>
    <property type="evidence" value="ECO:0007669"/>
    <property type="project" value="UniProtKB-ARBA"/>
</dbReference>
<dbReference type="AlphaFoldDB" id="A0A0J1BJY8"/>
<evidence type="ECO:0000313" key="4">
    <source>
        <dbReference type="Proteomes" id="UP000036367"/>
    </source>
</evidence>
<dbReference type="InterPro" id="IPR003675">
    <property type="entry name" value="Rce1/LyrA-like_dom"/>
</dbReference>
<dbReference type="GO" id="GO:0080120">
    <property type="term" value="P:CAAX-box protein maturation"/>
    <property type="evidence" value="ECO:0007669"/>
    <property type="project" value="UniProtKB-ARBA"/>
</dbReference>
<keyword evidence="1" id="KW-0472">Membrane</keyword>
<dbReference type="Pfam" id="PF02517">
    <property type="entry name" value="Rce1-like"/>
    <property type="match status" value="1"/>
</dbReference>
<feature type="transmembrane region" description="Helical" evidence="1">
    <location>
        <begin position="174"/>
        <end position="197"/>
    </location>
</feature>
<keyword evidence="1" id="KW-1133">Transmembrane helix</keyword>
<organism evidence="3 4">
    <name type="scientific">Rhodopirellula islandica</name>
    <dbReference type="NCBI Taxonomy" id="595434"/>
    <lineage>
        <taxon>Bacteria</taxon>
        <taxon>Pseudomonadati</taxon>
        <taxon>Planctomycetota</taxon>
        <taxon>Planctomycetia</taxon>
        <taxon>Pirellulales</taxon>
        <taxon>Pirellulaceae</taxon>
        <taxon>Rhodopirellula</taxon>
    </lineage>
</organism>
<feature type="transmembrane region" description="Helical" evidence="1">
    <location>
        <begin position="91"/>
        <end position="112"/>
    </location>
</feature>
<keyword evidence="1 3" id="KW-0812">Transmembrane</keyword>
<reference evidence="3" key="1">
    <citation type="submission" date="2015-05" db="EMBL/GenBank/DDBJ databases">
        <title>Permanent draft genome of Rhodopirellula islandicus K833.</title>
        <authorList>
            <person name="Kizina J."/>
            <person name="Richter M."/>
            <person name="Glockner F.O."/>
            <person name="Harder J."/>
        </authorList>
    </citation>
    <scope>NUCLEOTIDE SEQUENCE [LARGE SCALE GENOMIC DNA]</scope>
    <source>
        <strain evidence="3">K833</strain>
    </source>
</reference>
<comment type="caution">
    <text evidence="3">The sequence shown here is derived from an EMBL/GenBank/DDBJ whole genome shotgun (WGS) entry which is preliminary data.</text>
</comment>
<evidence type="ECO:0000259" key="2">
    <source>
        <dbReference type="Pfam" id="PF02517"/>
    </source>
</evidence>
<keyword evidence="4" id="KW-1185">Reference proteome</keyword>
<feature type="transmembrane region" description="Helical" evidence="1">
    <location>
        <begin position="12"/>
        <end position="32"/>
    </location>
</feature>
<dbReference type="RefSeq" id="WP_236696028.1">
    <property type="nucleotide sequence ID" value="NZ_LECT01000010.1"/>
</dbReference>